<evidence type="ECO:0000313" key="3">
    <source>
        <dbReference type="Proteomes" id="UP000612746"/>
    </source>
</evidence>
<evidence type="ECO:0000313" key="2">
    <source>
        <dbReference type="EMBL" id="KAG2187747.1"/>
    </source>
</evidence>
<dbReference type="AlphaFoldDB" id="A0A8H7UN14"/>
<sequence length="130" mass="15084">MQQQKAGYSYPPPPQIVTQLPSEEELHKGVTPQPPQFAPEYDDHPIDPPFVAQRKRIQQQIGPNCPSGGFHELRMHYTKSTLCFAMLVFPYFCGYQGRREVSLLFARRLRPNAIERPRDTNLVIVRMYQV</sequence>
<organism evidence="2 3">
    <name type="scientific">Umbelopsis vinacea</name>
    <dbReference type="NCBI Taxonomy" id="44442"/>
    <lineage>
        <taxon>Eukaryota</taxon>
        <taxon>Fungi</taxon>
        <taxon>Fungi incertae sedis</taxon>
        <taxon>Mucoromycota</taxon>
        <taxon>Mucoromycotina</taxon>
        <taxon>Umbelopsidomycetes</taxon>
        <taxon>Umbelopsidales</taxon>
        <taxon>Umbelopsidaceae</taxon>
        <taxon>Umbelopsis</taxon>
    </lineage>
</organism>
<dbReference type="EMBL" id="JAEPRA010000003">
    <property type="protein sequence ID" value="KAG2187747.1"/>
    <property type="molecule type" value="Genomic_DNA"/>
</dbReference>
<dbReference type="Proteomes" id="UP000612746">
    <property type="component" value="Unassembled WGS sequence"/>
</dbReference>
<evidence type="ECO:0000256" key="1">
    <source>
        <dbReference type="SAM" id="MobiDB-lite"/>
    </source>
</evidence>
<gene>
    <name evidence="2" type="ORF">INT44_005437</name>
</gene>
<accession>A0A8H7UN14</accession>
<keyword evidence="3" id="KW-1185">Reference proteome</keyword>
<comment type="caution">
    <text evidence="2">The sequence shown here is derived from an EMBL/GenBank/DDBJ whole genome shotgun (WGS) entry which is preliminary data.</text>
</comment>
<proteinExistence type="predicted"/>
<reference evidence="2" key="1">
    <citation type="submission" date="2020-12" db="EMBL/GenBank/DDBJ databases">
        <title>Metabolic potential, ecology and presence of endohyphal bacteria is reflected in genomic diversity of Mucoromycotina.</title>
        <authorList>
            <person name="Muszewska A."/>
            <person name="Okrasinska A."/>
            <person name="Steczkiewicz K."/>
            <person name="Drgas O."/>
            <person name="Orlowska M."/>
            <person name="Perlinska-Lenart U."/>
            <person name="Aleksandrzak-Piekarczyk T."/>
            <person name="Szatraj K."/>
            <person name="Zielenkiewicz U."/>
            <person name="Pilsyk S."/>
            <person name="Malc E."/>
            <person name="Mieczkowski P."/>
            <person name="Kruszewska J.S."/>
            <person name="Biernat P."/>
            <person name="Pawlowska J."/>
        </authorList>
    </citation>
    <scope>NUCLEOTIDE SEQUENCE</scope>
    <source>
        <strain evidence="2">WA0000051536</strain>
    </source>
</reference>
<name>A0A8H7UN14_9FUNG</name>
<feature type="region of interest" description="Disordered" evidence="1">
    <location>
        <begin position="1"/>
        <end position="45"/>
    </location>
</feature>
<protein>
    <submittedName>
        <fullName evidence="2">Uncharacterized protein</fullName>
    </submittedName>
</protein>
<dbReference type="OrthoDB" id="2417418at2759"/>